<accession>A0A6J4NPW9</accession>
<keyword evidence="4 5" id="KW-0472">Membrane</keyword>
<evidence type="ECO:0000256" key="5">
    <source>
        <dbReference type="SAM" id="Phobius"/>
    </source>
</evidence>
<feature type="transmembrane region" description="Helical" evidence="5">
    <location>
        <begin position="324"/>
        <end position="348"/>
    </location>
</feature>
<organism evidence="7">
    <name type="scientific">uncultured Rubellimicrobium sp</name>
    <dbReference type="NCBI Taxonomy" id="543078"/>
    <lineage>
        <taxon>Bacteria</taxon>
        <taxon>Pseudomonadati</taxon>
        <taxon>Pseudomonadota</taxon>
        <taxon>Alphaproteobacteria</taxon>
        <taxon>Rhodobacterales</taxon>
        <taxon>Roseobacteraceae</taxon>
        <taxon>Rubellimicrobium</taxon>
        <taxon>environmental samples</taxon>
    </lineage>
</organism>
<dbReference type="Pfam" id="PF00083">
    <property type="entry name" value="Sugar_tr"/>
    <property type="match status" value="1"/>
</dbReference>
<keyword evidence="3 5" id="KW-1133">Transmembrane helix</keyword>
<comment type="subcellular location">
    <subcellularLocation>
        <location evidence="1">Membrane</location>
    </subcellularLocation>
</comment>
<evidence type="ECO:0000259" key="6">
    <source>
        <dbReference type="PROSITE" id="PS50850"/>
    </source>
</evidence>
<feature type="domain" description="Major facilitator superfamily (MFS) profile" evidence="6">
    <location>
        <begin position="188"/>
        <end position="409"/>
    </location>
</feature>
<protein>
    <submittedName>
        <fullName evidence="7">Uncharacterized MFS-type transporter</fullName>
    </submittedName>
</protein>
<evidence type="ECO:0000313" key="7">
    <source>
        <dbReference type="EMBL" id="CAA9394786.1"/>
    </source>
</evidence>
<feature type="transmembrane region" description="Helical" evidence="5">
    <location>
        <begin position="156"/>
        <end position="177"/>
    </location>
</feature>
<dbReference type="Gene3D" id="1.20.1250.20">
    <property type="entry name" value="MFS general substrate transporter like domains"/>
    <property type="match status" value="2"/>
</dbReference>
<dbReference type="EMBL" id="CADCUU010000094">
    <property type="protein sequence ID" value="CAA9394786.1"/>
    <property type="molecule type" value="Genomic_DNA"/>
</dbReference>
<keyword evidence="2 5" id="KW-0812">Transmembrane</keyword>
<evidence type="ECO:0000256" key="2">
    <source>
        <dbReference type="ARBA" id="ARBA00022692"/>
    </source>
</evidence>
<dbReference type="AlphaFoldDB" id="A0A6J4NPW9"/>
<feature type="transmembrane region" description="Helical" evidence="5">
    <location>
        <begin position="41"/>
        <end position="61"/>
    </location>
</feature>
<evidence type="ECO:0000256" key="4">
    <source>
        <dbReference type="ARBA" id="ARBA00023136"/>
    </source>
</evidence>
<evidence type="ECO:0000256" key="1">
    <source>
        <dbReference type="ARBA" id="ARBA00004370"/>
    </source>
</evidence>
<feature type="transmembrane region" description="Helical" evidence="5">
    <location>
        <begin position="73"/>
        <end position="91"/>
    </location>
</feature>
<evidence type="ECO:0000256" key="3">
    <source>
        <dbReference type="ARBA" id="ARBA00022989"/>
    </source>
</evidence>
<dbReference type="GO" id="GO:0005886">
    <property type="term" value="C:plasma membrane"/>
    <property type="evidence" value="ECO:0007669"/>
    <property type="project" value="TreeGrafter"/>
</dbReference>
<feature type="transmembrane region" description="Helical" evidence="5">
    <location>
        <begin position="97"/>
        <end position="119"/>
    </location>
</feature>
<dbReference type="GO" id="GO:0022857">
    <property type="term" value="F:transmembrane transporter activity"/>
    <property type="evidence" value="ECO:0007669"/>
    <property type="project" value="InterPro"/>
</dbReference>
<dbReference type="PANTHER" id="PTHR23521:SF3">
    <property type="entry name" value="MFS TRANSPORTER"/>
    <property type="match status" value="1"/>
</dbReference>
<sequence length="409" mass="43197">MLQVLGSAWALLLGMYLLMIGNGLQGTLLGLRGQIEDFTTLEISVVMSAYFVGFLFASRMAPLLIRRVGHVRVFSALGSAISAILVLYPVLPEPWVWALARAAIGFCYCGVYITAESWLNDAASNENRGKALSLYMIVMMAGIVTSQWLISAGDVAGFVVFIVPSILVSLSFAPMLLSATQTTPQFTTTKALSLRRLMLASPLACMGMFLLGSVFAAQFGMSAVYGTQAGLGESQITLMVSLTYLAAMVAQFPIGWLSDRMDRRILILALSALGGGVALWAMVVPGPVWLVYFAAAVVGGTSNPLYALLIAYANDYLGREDMAAASAGLLLINGLGAIAGPLIVGFLIDAAGPSGFWGLIAGVMLLLALYAWWRMRAAPDKVIVGDKTNYSPIPAAATPVAASAERTAA</sequence>
<dbReference type="InterPro" id="IPR005828">
    <property type="entry name" value="MFS_sugar_transport-like"/>
</dbReference>
<dbReference type="InterPro" id="IPR011701">
    <property type="entry name" value="MFS"/>
</dbReference>
<feature type="transmembrane region" description="Helical" evidence="5">
    <location>
        <begin position="289"/>
        <end position="312"/>
    </location>
</feature>
<gene>
    <name evidence="7" type="ORF">AVDCRST_MAG15-660</name>
</gene>
<dbReference type="Pfam" id="PF07690">
    <property type="entry name" value="MFS_1"/>
    <property type="match status" value="1"/>
</dbReference>
<feature type="transmembrane region" description="Helical" evidence="5">
    <location>
        <begin position="354"/>
        <end position="373"/>
    </location>
</feature>
<name>A0A6J4NPW9_9RHOB</name>
<proteinExistence type="predicted"/>
<feature type="transmembrane region" description="Helical" evidence="5">
    <location>
        <begin position="197"/>
        <end position="216"/>
    </location>
</feature>
<feature type="transmembrane region" description="Helical" evidence="5">
    <location>
        <begin position="131"/>
        <end position="150"/>
    </location>
</feature>
<dbReference type="PANTHER" id="PTHR23521">
    <property type="entry name" value="TRANSPORTER MFS SUPERFAMILY"/>
    <property type="match status" value="1"/>
</dbReference>
<dbReference type="PROSITE" id="PS50850">
    <property type="entry name" value="MFS"/>
    <property type="match status" value="1"/>
</dbReference>
<dbReference type="CDD" id="cd17477">
    <property type="entry name" value="MFS_YcaD_like"/>
    <property type="match status" value="1"/>
</dbReference>
<feature type="transmembrane region" description="Helical" evidence="5">
    <location>
        <begin position="265"/>
        <end position="283"/>
    </location>
</feature>
<dbReference type="InterPro" id="IPR020846">
    <property type="entry name" value="MFS_dom"/>
</dbReference>
<reference evidence="7" key="1">
    <citation type="submission" date="2020-02" db="EMBL/GenBank/DDBJ databases">
        <authorList>
            <person name="Meier V. D."/>
        </authorList>
    </citation>
    <scope>NUCLEOTIDE SEQUENCE</scope>
    <source>
        <strain evidence="7">AVDCRST_MAG15</strain>
    </source>
</reference>
<dbReference type="SUPFAM" id="SSF103473">
    <property type="entry name" value="MFS general substrate transporter"/>
    <property type="match status" value="1"/>
</dbReference>
<dbReference type="InterPro" id="IPR036259">
    <property type="entry name" value="MFS_trans_sf"/>
</dbReference>
<dbReference type="InterPro" id="IPR047200">
    <property type="entry name" value="MFS_YcaD-like"/>
</dbReference>
<feature type="transmembrane region" description="Helical" evidence="5">
    <location>
        <begin position="236"/>
        <end position="258"/>
    </location>
</feature>